<dbReference type="InterPro" id="IPR049730">
    <property type="entry name" value="SNF2/RAD54-like_C"/>
</dbReference>
<evidence type="ECO:0000256" key="2">
    <source>
        <dbReference type="ARBA" id="ARBA00022801"/>
    </source>
</evidence>
<dbReference type="GO" id="GO:0008094">
    <property type="term" value="F:ATP-dependent activity, acting on DNA"/>
    <property type="evidence" value="ECO:0007669"/>
    <property type="project" value="TreeGrafter"/>
</dbReference>
<evidence type="ECO:0000259" key="4">
    <source>
        <dbReference type="PROSITE" id="PS51194"/>
    </source>
</evidence>
<evidence type="ECO:0000313" key="5">
    <source>
        <dbReference type="EMBL" id="CAG9975897.1"/>
    </source>
</evidence>
<dbReference type="Proteomes" id="UP000754883">
    <property type="component" value="Unassembled WGS sequence"/>
</dbReference>
<dbReference type="EMBL" id="CABFNO020001273">
    <property type="protein sequence ID" value="CAG9975897.1"/>
    <property type="molecule type" value="Genomic_DNA"/>
</dbReference>
<sequence length="148" mass="16884">MEIQNIIVKAVIFSFWKTTLDVVGDALEARGVKYLRVDGNVSPKKRNTILLDFQNRSAWRVLIMTFSTGSVGLNGLTVANRVHILEPQWNPAVESQAIGRFLRIGQRNKVTVVRYAMLRSIEEVSAFATDYIEFECHTLNWKAHFICI</sequence>
<dbReference type="PROSITE" id="PS51194">
    <property type="entry name" value="HELICASE_CTER"/>
    <property type="match status" value="1"/>
</dbReference>
<accession>A0A9N9U652</accession>
<reference evidence="5" key="1">
    <citation type="submission" date="2021-10" db="EMBL/GenBank/DDBJ databases">
        <authorList>
            <person name="Piombo E."/>
        </authorList>
    </citation>
    <scope>NUCLEOTIDE SEQUENCE</scope>
</reference>
<evidence type="ECO:0000256" key="1">
    <source>
        <dbReference type="ARBA" id="ARBA00022741"/>
    </source>
</evidence>
<dbReference type="PANTHER" id="PTHR45626">
    <property type="entry name" value="TRANSCRIPTION TERMINATION FACTOR 2-RELATED"/>
    <property type="match status" value="1"/>
</dbReference>
<protein>
    <recommendedName>
        <fullName evidence="4">Helicase C-terminal domain-containing protein</fullName>
    </recommendedName>
</protein>
<keyword evidence="6" id="KW-1185">Reference proteome</keyword>
<dbReference type="InterPro" id="IPR050628">
    <property type="entry name" value="SNF2_RAD54_helicase_TF"/>
</dbReference>
<dbReference type="CDD" id="cd18793">
    <property type="entry name" value="SF2_C_SNF"/>
    <property type="match status" value="1"/>
</dbReference>
<dbReference type="GO" id="GO:0016787">
    <property type="term" value="F:hydrolase activity"/>
    <property type="evidence" value="ECO:0007669"/>
    <property type="project" value="UniProtKB-KW"/>
</dbReference>
<dbReference type="PANTHER" id="PTHR45626:SF22">
    <property type="entry name" value="DNA REPAIR PROTEIN RAD5"/>
    <property type="match status" value="1"/>
</dbReference>
<keyword evidence="1" id="KW-0547">Nucleotide-binding</keyword>
<gene>
    <name evidence="5" type="ORF">CBYS24578_00013953</name>
</gene>
<keyword evidence="2" id="KW-0378">Hydrolase</keyword>
<dbReference type="OrthoDB" id="448448at2759"/>
<dbReference type="GO" id="GO:0005634">
    <property type="term" value="C:nucleus"/>
    <property type="evidence" value="ECO:0007669"/>
    <property type="project" value="TreeGrafter"/>
</dbReference>
<dbReference type="InterPro" id="IPR001650">
    <property type="entry name" value="Helicase_C-like"/>
</dbReference>
<dbReference type="SUPFAM" id="SSF52540">
    <property type="entry name" value="P-loop containing nucleoside triphosphate hydrolases"/>
    <property type="match status" value="1"/>
</dbReference>
<feature type="domain" description="Helicase C-terminal" evidence="4">
    <location>
        <begin position="2"/>
        <end position="140"/>
    </location>
</feature>
<organism evidence="5 6">
    <name type="scientific">Clonostachys byssicola</name>
    <dbReference type="NCBI Taxonomy" id="160290"/>
    <lineage>
        <taxon>Eukaryota</taxon>
        <taxon>Fungi</taxon>
        <taxon>Dikarya</taxon>
        <taxon>Ascomycota</taxon>
        <taxon>Pezizomycotina</taxon>
        <taxon>Sordariomycetes</taxon>
        <taxon>Hypocreomycetidae</taxon>
        <taxon>Hypocreales</taxon>
        <taxon>Bionectriaceae</taxon>
        <taxon>Clonostachys</taxon>
    </lineage>
</organism>
<dbReference type="GO" id="GO:0006281">
    <property type="term" value="P:DNA repair"/>
    <property type="evidence" value="ECO:0007669"/>
    <property type="project" value="TreeGrafter"/>
</dbReference>
<evidence type="ECO:0000313" key="6">
    <source>
        <dbReference type="Proteomes" id="UP000754883"/>
    </source>
</evidence>
<proteinExistence type="predicted"/>
<dbReference type="GO" id="GO:0005524">
    <property type="term" value="F:ATP binding"/>
    <property type="evidence" value="ECO:0007669"/>
    <property type="project" value="UniProtKB-KW"/>
</dbReference>
<dbReference type="AlphaFoldDB" id="A0A9N9U652"/>
<evidence type="ECO:0000256" key="3">
    <source>
        <dbReference type="ARBA" id="ARBA00022840"/>
    </source>
</evidence>
<dbReference type="SMART" id="SM00490">
    <property type="entry name" value="HELICc"/>
    <property type="match status" value="1"/>
</dbReference>
<name>A0A9N9U652_9HYPO</name>
<comment type="caution">
    <text evidence="5">The sequence shown here is derived from an EMBL/GenBank/DDBJ whole genome shotgun (WGS) entry which is preliminary data.</text>
</comment>
<dbReference type="InterPro" id="IPR027417">
    <property type="entry name" value="P-loop_NTPase"/>
</dbReference>
<keyword evidence="3" id="KW-0067">ATP-binding</keyword>
<dbReference type="Gene3D" id="3.40.50.300">
    <property type="entry name" value="P-loop containing nucleotide triphosphate hydrolases"/>
    <property type="match status" value="1"/>
</dbReference>
<dbReference type="Pfam" id="PF00271">
    <property type="entry name" value="Helicase_C"/>
    <property type="match status" value="1"/>
</dbReference>